<name>A0A176VU05_MARPO</name>
<protein>
    <recommendedName>
        <fullName evidence="3">Alpha 1,4-glycosyltransferase domain-containing protein</fullName>
    </recommendedName>
</protein>
<dbReference type="PANTHER" id="PTHR47213:SF1">
    <property type="entry name" value="OS07G0567300 PROTEIN"/>
    <property type="match status" value="1"/>
</dbReference>
<feature type="compositionally biased region" description="Basic and acidic residues" evidence="1">
    <location>
        <begin position="311"/>
        <end position="321"/>
    </location>
</feature>
<evidence type="ECO:0000313" key="4">
    <source>
        <dbReference type="EMBL" id="OAE23356.1"/>
    </source>
</evidence>
<keyword evidence="2" id="KW-1133">Transmembrane helix</keyword>
<evidence type="ECO:0000313" key="5">
    <source>
        <dbReference type="Proteomes" id="UP000077202"/>
    </source>
</evidence>
<feature type="compositionally biased region" description="Acidic residues" evidence="1">
    <location>
        <begin position="165"/>
        <end position="176"/>
    </location>
</feature>
<feature type="compositionally biased region" description="Basic and acidic residues" evidence="1">
    <location>
        <begin position="249"/>
        <end position="300"/>
    </location>
</feature>
<dbReference type="EMBL" id="LVLJ01002842">
    <property type="protein sequence ID" value="OAE23356.1"/>
    <property type="molecule type" value="Genomic_DNA"/>
</dbReference>
<organism evidence="4 5">
    <name type="scientific">Marchantia polymorpha subsp. ruderalis</name>
    <dbReference type="NCBI Taxonomy" id="1480154"/>
    <lineage>
        <taxon>Eukaryota</taxon>
        <taxon>Viridiplantae</taxon>
        <taxon>Streptophyta</taxon>
        <taxon>Embryophyta</taxon>
        <taxon>Marchantiophyta</taxon>
        <taxon>Marchantiopsida</taxon>
        <taxon>Marchantiidae</taxon>
        <taxon>Marchantiales</taxon>
        <taxon>Marchantiaceae</taxon>
        <taxon>Marchantia</taxon>
    </lineage>
</organism>
<dbReference type="PANTHER" id="PTHR47213">
    <property type="entry name" value="OS07G0567300 PROTEIN"/>
    <property type="match status" value="1"/>
</dbReference>
<sequence length="938" mass="106399">MGCREGNWMGRSVRVGLTEGDERRAVLVISLACKTLSNFKQLVENCSETDFWKRNFGQFFVFETESRGLRLLITRYGRINICILAGILLLLGSVCFLQFRLAEDDKRGEDSGTLLGKNNRSAYSLDVMEHEKMRLLREGEERGLDLEREWRSMVNEEMEGVVGDSEGESNFEDELEAESRLNESSESEDEEDGGERFEELDTEMDMEDEDVDEFESFGGDVGEWLNEVDEFTGKKSGRNSENSVEMLNTDDKSAGKASTREKGGRDSRVLEERKLGVHSQSRKEILETRSSQKEGQEQIGKEISQAVSEQEGDKQVTKEAEAADGTNEESNSLVKQDTVSGGKSEPSWIQSLARHNKKVDGEENESVALLKTGQAFKDKTRSNTYLRGRKNGGSQGDLMSGSGNAELADVDTKISTYFKDSDVVRGVFSTDDEPVDDDILERVENMMDFEDVLMIKKKTNPNLEARLKKAVDKEAGKKDKGGKAVFDPLNPANNPLLQDPDTSEGSGLTKSDRVLLKAKRRTNFAADSLFEEETLIQRRVESESKKVEIQAQGIVDKITTTEKEPKRLDSTEVEIRPETSETKPEKAFEQLNEEQGSFEKVDESFDITVGQKKHQTAVSRGKVKRVEGNVDTRRWGHFPGLNPKLSFSRFMEAFLFDKKCGLRVFMAWTTPPWSFTIRHQRVLESLLSFHPDACVVVFSESIELDFFRSFVQDGYRIAVAMPQLQELLEDTPSEDFASIYLKWREVDLFYLHYTELLRLAALYKYGGIYLDMDMIVLKPLTSLRNTLGSELLPDGHTRPNGAAMFFERFSPFLNACMLEYTATYDEKLEQWNGAALVDRVVNAPLLGSGALSLEVRNSFSLRRPSVFFPVSSAEIFRYFVAPEDEISRREEDDFFEKILQDSFTFHLWNALTSKLVPEPGSLVQRIMERKCLRCTDIL</sequence>
<evidence type="ECO:0000256" key="2">
    <source>
        <dbReference type="SAM" id="Phobius"/>
    </source>
</evidence>
<dbReference type="AlphaFoldDB" id="A0A176VU05"/>
<keyword evidence="2" id="KW-0812">Transmembrane</keyword>
<feature type="region of interest" description="Disordered" evidence="1">
    <location>
        <begin position="380"/>
        <end position="403"/>
    </location>
</feature>
<dbReference type="InterPro" id="IPR007577">
    <property type="entry name" value="GlycoTrfase_DXD_sugar-bd_CS"/>
</dbReference>
<feature type="region of interest" description="Disordered" evidence="1">
    <location>
        <begin position="474"/>
        <end position="509"/>
    </location>
</feature>
<dbReference type="SUPFAM" id="SSF53448">
    <property type="entry name" value="Nucleotide-diphospho-sugar transferases"/>
    <property type="match status" value="1"/>
</dbReference>
<feature type="region of interest" description="Disordered" evidence="1">
    <location>
        <begin position="159"/>
        <end position="364"/>
    </location>
</feature>
<dbReference type="Gene3D" id="3.90.550.20">
    <property type="match status" value="1"/>
</dbReference>
<reference evidence="4" key="1">
    <citation type="submission" date="2016-03" db="EMBL/GenBank/DDBJ databases">
        <title>Mechanisms controlling the formation of the plant cell surface in tip-growing cells are functionally conserved among land plants.</title>
        <authorList>
            <person name="Honkanen S."/>
            <person name="Jones V.A."/>
            <person name="Morieri G."/>
            <person name="Champion C."/>
            <person name="Hetherington A.J."/>
            <person name="Kelly S."/>
            <person name="Saint-Marcoux D."/>
            <person name="Proust H."/>
            <person name="Prescott H."/>
            <person name="Dolan L."/>
        </authorList>
    </citation>
    <scope>NUCLEOTIDE SEQUENCE [LARGE SCALE GENOMIC DNA]</scope>
    <source>
        <tissue evidence="4">Whole gametophyte</tissue>
    </source>
</reference>
<evidence type="ECO:0000256" key="1">
    <source>
        <dbReference type="SAM" id="MobiDB-lite"/>
    </source>
</evidence>
<proteinExistence type="predicted"/>
<gene>
    <name evidence="4" type="ORF">AXG93_1660s1140</name>
</gene>
<dbReference type="Proteomes" id="UP000077202">
    <property type="component" value="Unassembled WGS sequence"/>
</dbReference>
<feature type="transmembrane region" description="Helical" evidence="2">
    <location>
        <begin position="79"/>
        <end position="99"/>
    </location>
</feature>
<dbReference type="Pfam" id="PF04572">
    <property type="entry name" value="Gb3_synth"/>
    <property type="match status" value="1"/>
</dbReference>
<feature type="compositionally biased region" description="Acidic residues" evidence="1">
    <location>
        <begin position="200"/>
        <end position="215"/>
    </location>
</feature>
<keyword evidence="2" id="KW-0472">Membrane</keyword>
<accession>A0A176VU05</accession>
<dbReference type="InterPro" id="IPR007652">
    <property type="entry name" value="A1-4-GlycosylTfrase_dom"/>
</dbReference>
<dbReference type="Pfam" id="PF04488">
    <property type="entry name" value="Gly_transf_sug"/>
    <property type="match status" value="1"/>
</dbReference>
<feature type="domain" description="Alpha 1,4-glycosyltransferase" evidence="3">
    <location>
        <begin position="806"/>
        <end position="937"/>
    </location>
</feature>
<keyword evidence="5" id="KW-1185">Reference proteome</keyword>
<dbReference type="InterPro" id="IPR029044">
    <property type="entry name" value="Nucleotide-diphossugar_trans"/>
</dbReference>
<feature type="compositionally biased region" description="Polar residues" evidence="1">
    <location>
        <begin position="328"/>
        <end position="341"/>
    </location>
</feature>
<comment type="caution">
    <text evidence="4">The sequence shown here is derived from an EMBL/GenBank/DDBJ whole genome shotgun (WGS) entry which is preliminary data.</text>
</comment>
<evidence type="ECO:0000259" key="3">
    <source>
        <dbReference type="Pfam" id="PF04572"/>
    </source>
</evidence>
<dbReference type="InterPro" id="IPR044789">
    <property type="entry name" value="Put_A1-4-GlycosylTfrase_plant"/>
</dbReference>